<dbReference type="GO" id="GO:0003723">
    <property type="term" value="F:RNA binding"/>
    <property type="evidence" value="ECO:0007669"/>
    <property type="project" value="InterPro"/>
</dbReference>
<dbReference type="PROSITE" id="PS50294">
    <property type="entry name" value="WD_REPEATS_REGION"/>
    <property type="match status" value="2"/>
</dbReference>
<keyword evidence="5" id="KW-0677">Repeat</keyword>
<evidence type="ECO:0000256" key="9">
    <source>
        <dbReference type="SAM" id="MobiDB-lite"/>
    </source>
</evidence>
<protein>
    <recommendedName>
        <fullName evidence="10">WD repeat-containing protein 75 second beta-propeller domain-containing protein</fullName>
    </recommendedName>
</protein>
<feature type="compositionally biased region" description="Basic and acidic residues" evidence="9">
    <location>
        <begin position="34"/>
        <end position="46"/>
    </location>
</feature>
<dbReference type="Proteomes" id="UP000298327">
    <property type="component" value="Unassembled WGS sequence"/>
</dbReference>
<feature type="region of interest" description="Disordered" evidence="9">
    <location>
        <begin position="935"/>
        <end position="995"/>
    </location>
</feature>
<keyword evidence="12" id="KW-1185">Reference proteome</keyword>
<dbReference type="InterPro" id="IPR053826">
    <property type="entry name" value="WDR75"/>
</dbReference>
<dbReference type="GO" id="GO:2000234">
    <property type="term" value="P:positive regulation of rRNA processing"/>
    <property type="evidence" value="ECO:0007669"/>
    <property type="project" value="TreeGrafter"/>
</dbReference>
<keyword evidence="2" id="KW-0690">Ribosome biogenesis</keyword>
<dbReference type="Pfam" id="PF23769">
    <property type="entry name" value="Beta-prop_WDR75_2nd"/>
    <property type="match status" value="1"/>
</dbReference>
<comment type="subcellular location">
    <subcellularLocation>
        <location evidence="1">Nucleus</location>
        <location evidence="1">Nucleolus</location>
    </subcellularLocation>
</comment>
<dbReference type="SMART" id="SM00320">
    <property type="entry name" value="WD40"/>
    <property type="match status" value="5"/>
</dbReference>
<dbReference type="InterPro" id="IPR036322">
    <property type="entry name" value="WD40_repeat_dom_sf"/>
</dbReference>
<feature type="compositionally biased region" description="Polar residues" evidence="9">
    <location>
        <begin position="961"/>
        <end position="982"/>
    </location>
</feature>
<evidence type="ECO:0000256" key="7">
    <source>
        <dbReference type="ARBA" id="ARBA00023242"/>
    </source>
</evidence>
<dbReference type="SUPFAM" id="SSF50998">
    <property type="entry name" value="Quinoprotein alcohol dehydrogenase-like"/>
    <property type="match status" value="1"/>
</dbReference>
<evidence type="ECO:0000259" key="10">
    <source>
        <dbReference type="Pfam" id="PF23769"/>
    </source>
</evidence>
<feature type="region of interest" description="Disordered" evidence="9">
    <location>
        <begin position="1"/>
        <end position="64"/>
    </location>
</feature>
<dbReference type="GO" id="GO:0045943">
    <property type="term" value="P:positive regulation of transcription by RNA polymerase I"/>
    <property type="evidence" value="ECO:0007669"/>
    <property type="project" value="InterPro"/>
</dbReference>
<evidence type="ECO:0000256" key="2">
    <source>
        <dbReference type="ARBA" id="ARBA00022517"/>
    </source>
</evidence>
<keyword evidence="3" id="KW-0698">rRNA processing</keyword>
<evidence type="ECO:0000313" key="12">
    <source>
        <dbReference type="Proteomes" id="UP000298327"/>
    </source>
</evidence>
<dbReference type="InterPro" id="IPR057644">
    <property type="entry name" value="Beta-prop_WDR75_2nd"/>
</dbReference>
<organism evidence="11 12">
    <name type="scientific">Dentipellis fragilis</name>
    <dbReference type="NCBI Taxonomy" id="205917"/>
    <lineage>
        <taxon>Eukaryota</taxon>
        <taxon>Fungi</taxon>
        <taxon>Dikarya</taxon>
        <taxon>Basidiomycota</taxon>
        <taxon>Agaricomycotina</taxon>
        <taxon>Agaricomycetes</taxon>
        <taxon>Russulales</taxon>
        <taxon>Hericiaceae</taxon>
        <taxon>Dentipellis</taxon>
    </lineage>
</organism>
<dbReference type="OrthoDB" id="4096at2759"/>
<evidence type="ECO:0000256" key="5">
    <source>
        <dbReference type="ARBA" id="ARBA00022737"/>
    </source>
</evidence>
<reference evidence="11 12" key="1">
    <citation type="submission" date="2019-02" db="EMBL/GenBank/DDBJ databases">
        <title>Genome sequencing of the rare red list fungi Dentipellis fragilis.</title>
        <authorList>
            <person name="Buettner E."/>
            <person name="Kellner H."/>
        </authorList>
    </citation>
    <scope>NUCLEOTIDE SEQUENCE [LARGE SCALE GENOMIC DNA]</scope>
    <source>
        <strain evidence="11 12">DSM 105465</strain>
    </source>
</reference>
<dbReference type="EMBL" id="SEOQ01000096">
    <property type="protein sequence ID" value="TFY70555.1"/>
    <property type="molecule type" value="Genomic_DNA"/>
</dbReference>
<dbReference type="PROSITE" id="PS50082">
    <property type="entry name" value="WD_REPEATS_2"/>
    <property type="match status" value="2"/>
</dbReference>
<feature type="repeat" description="WD" evidence="8">
    <location>
        <begin position="127"/>
        <end position="169"/>
    </location>
</feature>
<keyword evidence="7" id="KW-0539">Nucleus</keyword>
<name>A0A4Y9Z735_9AGAM</name>
<comment type="caution">
    <text evidence="11">The sequence shown here is derived from an EMBL/GenBank/DDBJ whole genome shotgun (WGS) entry which is preliminary data.</text>
</comment>
<evidence type="ECO:0000313" key="11">
    <source>
        <dbReference type="EMBL" id="TFY70555.1"/>
    </source>
</evidence>
<evidence type="ECO:0000256" key="4">
    <source>
        <dbReference type="ARBA" id="ARBA00022574"/>
    </source>
</evidence>
<feature type="domain" description="WD repeat-containing protein 75 second beta-propeller" evidence="10">
    <location>
        <begin position="443"/>
        <end position="730"/>
    </location>
</feature>
<keyword evidence="4 8" id="KW-0853">WD repeat</keyword>
<evidence type="ECO:0000256" key="6">
    <source>
        <dbReference type="ARBA" id="ARBA00023163"/>
    </source>
</evidence>
<keyword evidence="6" id="KW-0804">Transcription</keyword>
<feature type="repeat" description="WD" evidence="8">
    <location>
        <begin position="332"/>
        <end position="373"/>
    </location>
</feature>
<dbReference type="PANTHER" id="PTHR44215:SF1">
    <property type="entry name" value="WD REPEAT-CONTAINING PROTEIN 75"/>
    <property type="match status" value="1"/>
</dbReference>
<dbReference type="InterPro" id="IPR015943">
    <property type="entry name" value="WD40/YVTN_repeat-like_dom_sf"/>
</dbReference>
<dbReference type="Pfam" id="PF23869">
    <property type="entry name" value="Beta-prop_WDR75_1st"/>
    <property type="match status" value="1"/>
</dbReference>
<dbReference type="PANTHER" id="PTHR44215">
    <property type="entry name" value="WD REPEAT-CONTAINING PROTEIN 75"/>
    <property type="match status" value="1"/>
</dbReference>
<dbReference type="STRING" id="205917.A0A4Y9Z735"/>
<sequence length="995" mass="108424">MAASTPKASVARARHDAPEHASPEKPLKRKAKKAKEEAAALEREAGEQTFADGPAAASTSASATKETQWPWVSLTDSSAGRHPAVFTKDGSYFFSIVGSSVKIYSTATGQVVSTLSAAPTAGSLDAADGHTDVITSLVLNPHNAFQVMTGSLDGHIKVWDFLDALLLQTIDVNKPIFHIAAHEKFKGYVFVAVSRPSKKTNKSGKTIEDNCSVHRVSLRPTNATAQLPIQKSTDIRDVGKMRLTRGLSFSHDGAWLVAIGGHKAYVASTSNIKAGFVKFVSPDALTCLTCHPTEDYFATGDVKGNIRLWYCLNESVIVHTPGVESRASTTTLHWHAHPVSALAFTPNGAYLLSGGEESVLVIWQLHSGKKEFVPRVGAPIMNISVSRAVSQEEEYLLGLADASFAFVNSARLKISRTFSRIKLDPAISHNRPSASTSVPLAVHTLSSTLILPSSHPSSLQTYSPSASKLLAELEVSPSNRVSRRDEKALEPSRVERTVVSSSGEWMATIDSRAGDESFRGEVYLKFWQWDKASGFWLLNTRVDQPHGPNKVTDIAFNPASTDSLLLVTTGEDGNIKSWGMRTSKTRNGMSEVFWVARSSLKFREEIPRHVSWSPDGSLLAVALGPYIVLYEPASNTLVQTLTTPECNQLSSVHFIGSAGRYIAAVSLFDIFLWDLISQKLVLQWHHRASDPIDFVIAHPGADVFAVLQRLPETSDKSLTPTRIMIFKPSSAVAYRVHTVPFHIRSVAWYPHTHQSQSTMSFSLVAITSAWSVVLFGSEIRVQSDEGATAKGIANAAQEPQKRTLFQDVFGKSAFTDFSSSLSSALPETTISAKSWTSKDVAKMFDVPTYLMPPLETLFDPLLGSFLTPSVAHTATSPIAKGAQEEDADMDVDEEEETPIAVGERQERIVDWREMKTFMDVFRQHAVKAPPLETHTIANGMESRNGCRRSTNGPAPAEANGTPRQQTEASHTSPEDSFSSNSMPIGLSKKRRMVAT</sequence>
<feature type="compositionally biased region" description="Acidic residues" evidence="9">
    <location>
        <begin position="884"/>
        <end position="897"/>
    </location>
</feature>
<dbReference type="AlphaFoldDB" id="A0A4Y9Z735"/>
<evidence type="ECO:0000256" key="3">
    <source>
        <dbReference type="ARBA" id="ARBA00022552"/>
    </source>
</evidence>
<gene>
    <name evidence="11" type="ORF">EVG20_g2453</name>
</gene>
<evidence type="ECO:0000256" key="8">
    <source>
        <dbReference type="PROSITE-ProRule" id="PRU00221"/>
    </source>
</evidence>
<dbReference type="Gene3D" id="2.130.10.10">
    <property type="entry name" value="YVTN repeat-like/Quinoprotein amine dehydrogenase"/>
    <property type="match status" value="3"/>
</dbReference>
<evidence type="ECO:0000256" key="1">
    <source>
        <dbReference type="ARBA" id="ARBA00004604"/>
    </source>
</evidence>
<dbReference type="InterPro" id="IPR001680">
    <property type="entry name" value="WD40_rpt"/>
</dbReference>
<dbReference type="SUPFAM" id="SSF50978">
    <property type="entry name" value="WD40 repeat-like"/>
    <property type="match status" value="1"/>
</dbReference>
<accession>A0A4Y9Z735</accession>
<feature type="compositionally biased region" description="Basic and acidic residues" evidence="9">
    <location>
        <begin position="13"/>
        <end position="26"/>
    </location>
</feature>
<dbReference type="GO" id="GO:0006364">
    <property type="term" value="P:rRNA processing"/>
    <property type="evidence" value="ECO:0007669"/>
    <property type="project" value="UniProtKB-KW"/>
</dbReference>
<dbReference type="GO" id="GO:0032040">
    <property type="term" value="C:small-subunit processome"/>
    <property type="evidence" value="ECO:0007669"/>
    <property type="project" value="InterPro"/>
</dbReference>
<feature type="region of interest" description="Disordered" evidence="9">
    <location>
        <begin position="876"/>
        <end position="898"/>
    </location>
</feature>
<feature type="compositionally biased region" description="Low complexity" evidence="9">
    <location>
        <begin position="55"/>
        <end position="64"/>
    </location>
</feature>
<dbReference type="InterPro" id="IPR011047">
    <property type="entry name" value="Quinoprotein_ADH-like_sf"/>
</dbReference>
<proteinExistence type="predicted"/>